<proteinExistence type="predicted"/>
<reference evidence="2 3" key="1">
    <citation type="journal article" date="2018" name="Nat. Genet.">
        <title>The Rosa genome provides new insights in the design of modern roses.</title>
        <authorList>
            <person name="Bendahmane M."/>
        </authorList>
    </citation>
    <scope>NUCLEOTIDE SEQUENCE [LARGE SCALE GENOMIC DNA]</scope>
    <source>
        <strain evidence="3">cv. Old Blush</strain>
    </source>
</reference>
<sequence>MGIHRRRVICPVLSTGSISHFLNFTDFFFFGVQKLLVIFLTLKFCFLIFCWHVKMLWGLSIFSHC</sequence>
<evidence type="ECO:0000313" key="3">
    <source>
        <dbReference type="Proteomes" id="UP000238479"/>
    </source>
</evidence>
<protein>
    <submittedName>
        <fullName evidence="2">Uncharacterized protein</fullName>
    </submittedName>
</protein>
<feature type="transmembrane region" description="Helical" evidence="1">
    <location>
        <begin position="27"/>
        <end position="51"/>
    </location>
</feature>
<gene>
    <name evidence="2" type="ORF">RchiOBHm_Chr1g0367781</name>
</gene>
<evidence type="ECO:0000256" key="1">
    <source>
        <dbReference type="SAM" id="Phobius"/>
    </source>
</evidence>
<keyword evidence="1" id="KW-0472">Membrane</keyword>
<name>A0A2P6SKJ6_ROSCH</name>
<accession>A0A2P6SKJ6</accession>
<comment type="caution">
    <text evidence="2">The sequence shown here is derived from an EMBL/GenBank/DDBJ whole genome shotgun (WGS) entry which is preliminary data.</text>
</comment>
<keyword evidence="1" id="KW-1133">Transmembrane helix</keyword>
<dbReference type="Proteomes" id="UP000238479">
    <property type="component" value="Chromosome 1"/>
</dbReference>
<dbReference type="AlphaFoldDB" id="A0A2P6SKJ6"/>
<dbReference type="Gramene" id="PRQ59218">
    <property type="protein sequence ID" value="PRQ59218"/>
    <property type="gene ID" value="RchiOBHm_Chr1g0367781"/>
</dbReference>
<evidence type="ECO:0000313" key="2">
    <source>
        <dbReference type="EMBL" id="PRQ59218.1"/>
    </source>
</evidence>
<keyword evidence="3" id="KW-1185">Reference proteome</keyword>
<keyword evidence="1" id="KW-0812">Transmembrane</keyword>
<organism evidence="2 3">
    <name type="scientific">Rosa chinensis</name>
    <name type="common">China rose</name>
    <dbReference type="NCBI Taxonomy" id="74649"/>
    <lineage>
        <taxon>Eukaryota</taxon>
        <taxon>Viridiplantae</taxon>
        <taxon>Streptophyta</taxon>
        <taxon>Embryophyta</taxon>
        <taxon>Tracheophyta</taxon>
        <taxon>Spermatophyta</taxon>
        <taxon>Magnoliopsida</taxon>
        <taxon>eudicotyledons</taxon>
        <taxon>Gunneridae</taxon>
        <taxon>Pentapetalae</taxon>
        <taxon>rosids</taxon>
        <taxon>fabids</taxon>
        <taxon>Rosales</taxon>
        <taxon>Rosaceae</taxon>
        <taxon>Rosoideae</taxon>
        <taxon>Rosoideae incertae sedis</taxon>
        <taxon>Rosa</taxon>
    </lineage>
</organism>
<dbReference type="EMBL" id="PDCK01000039">
    <property type="protein sequence ID" value="PRQ59218.1"/>
    <property type="molecule type" value="Genomic_DNA"/>
</dbReference>